<evidence type="ECO:0000313" key="1">
    <source>
        <dbReference type="EMBL" id="KAH7515511.1"/>
    </source>
</evidence>
<organism evidence="1 2">
    <name type="scientific">Ziziphus jujuba var. spinosa</name>
    <dbReference type="NCBI Taxonomy" id="714518"/>
    <lineage>
        <taxon>Eukaryota</taxon>
        <taxon>Viridiplantae</taxon>
        <taxon>Streptophyta</taxon>
        <taxon>Embryophyta</taxon>
        <taxon>Tracheophyta</taxon>
        <taxon>Spermatophyta</taxon>
        <taxon>Magnoliopsida</taxon>
        <taxon>eudicotyledons</taxon>
        <taxon>Gunneridae</taxon>
        <taxon>Pentapetalae</taxon>
        <taxon>rosids</taxon>
        <taxon>fabids</taxon>
        <taxon>Rosales</taxon>
        <taxon>Rhamnaceae</taxon>
        <taxon>Paliureae</taxon>
        <taxon>Ziziphus</taxon>
    </lineage>
</organism>
<sequence>MFVGRKDEMCFDSHPCLTGIPQLEKSRCAYGSLNSIHENSSIDVKKQLIKLVQKCFSSDLLDDYPNLQHRLEAKPSILDLPTNPERPHVSVANFVCHGETCAIANSNPRKRNALKTTKCHLPNLV</sequence>
<protein>
    <submittedName>
        <fullName evidence="1">Uncharacterized protein</fullName>
    </submittedName>
</protein>
<evidence type="ECO:0000313" key="2">
    <source>
        <dbReference type="Proteomes" id="UP000813462"/>
    </source>
</evidence>
<gene>
    <name evidence="1" type="ORF">FEM48_Zijuj10G0034400</name>
</gene>
<comment type="caution">
    <text evidence="1">The sequence shown here is derived from an EMBL/GenBank/DDBJ whole genome shotgun (WGS) entry which is preliminary data.</text>
</comment>
<dbReference type="AlphaFoldDB" id="A0A978UL09"/>
<dbReference type="EMBL" id="JAEACU010000010">
    <property type="protein sequence ID" value="KAH7515511.1"/>
    <property type="molecule type" value="Genomic_DNA"/>
</dbReference>
<name>A0A978UL09_ZIZJJ</name>
<accession>A0A978UL09</accession>
<reference evidence="1" key="1">
    <citation type="journal article" date="2021" name="Front. Plant Sci.">
        <title>Chromosome-Scale Genome Assembly for Chinese Sour Jujube and Insights Into Its Genome Evolution and Domestication Signature.</title>
        <authorList>
            <person name="Shen L.-Y."/>
            <person name="Luo H."/>
            <person name="Wang X.-L."/>
            <person name="Wang X.-M."/>
            <person name="Qiu X.-J."/>
            <person name="Liu H."/>
            <person name="Zhou S.-S."/>
            <person name="Jia K.-H."/>
            <person name="Nie S."/>
            <person name="Bao Y.-T."/>
            <person name="Zhang R.-G."/>
            <person name="Yun Q.-Z."/>
            <person name="Chai Y.-H."/>
            <person name="Lu J.-Y."/>
            <person name="Li Y."/>
            <person name="Zhao S.-W."/>
            <person name="Mao J.-F."/>
            <person name="Jia S.-G."/>
            <person name="Mao Y.-M."/>
        </authorList>
    </citation>
    <scope>NUCLEOTIDE SEQUENCE</scope>
    <source>
        <strain evidence="1">AT0</strain>
        <tissue evidence="1">Leaf</tissue>
    </source>
</reference>
<dbReference type="Proteomes" id="UP000813462">
    <property type="component" value="Unassembled WGS sequence"/>
</dbReference>
<proteinExistence type="predicted"/>